<keyword evidence="1" id="KW-0812">Transmembrane</keyword>
<accession>A0A3M7RTV8</accession>
<feature type="transmembrane region" description="Helical" evidence="1">
    <location>
        <begin position="13"/>
        <end position="31"/>
    </location>
</feature>
<sequence length="88" mass="10639">MCLIIIDKLESTLFIHFHLMLVAYFCHLMIFPQGFSFHRLMINILQVLKRHRTFYCSQRKFLQVRVPVFKITSDKKLHLMSISKKLKK</sequence>
<dbReference type="AlphaFoldDB" id="A0A3M7RTV8"/>
<evidence type="ECO:0000256" key="1">
    <source>
        <dbReference type="SAM" id="Phobius"/>
    </source>
</evidence>
<keyword evidence="3" id="KW-1185">Reference proteome</keyword>
<organism evidence="2 3">
    <name type="scientific">Brachionus plicatilis</name>
    <name type="common">Marine rotifer</name>
    <name type="synonym">Brachionus muelleri</name>
    <dbReference type="NCBI Taxonomy" id="10195"/>
    <lineage>
        <taxon>Eukaryota</taxon>
        <taxon>Metazoa</taxon>
        <taxon>Spiralia</taxon>
        <taxon>Gnathifera</taxon>
        <taxon>Rotifera</taxon>
        <taxon>Eurotatoria</taxon>
        <taxon>Monogononta</taxon>
        <taxon>Pseudotrocha</taxon>
        <taxon>Ploima</taxon>
        <taxon>Brachionidae</taxon>
        <taxon>Brachionus</taxon>
    </lineage>
</organism>
<comment type="caution">
    <text evidence="2">The sequence shown here is derived from an EMBL/GenBank/DDBJ whole genome shotgun (WGS) entry which is preliminary data.</text>
</comment>
<gene>
    <name evidence="2" type="ORF">BpHYR1_033045</name>
</gene>
<evidence type="ECO:0000313" key="3">
    <source>
        <dbReference type="Proteomes" id="UP000276133"/>
    </source>
</evidence>
<evidence type="ECO:0000313" key="2">
    <source>
        <dbReference type="EMBL" id="RNA26765.1"/>
    </source>
</evidence>
<dbReference type="Proteomes" id="UP000276133">
    <property type="component" value="Unassembled WGS sequence"/>
</dbReference>
<protein>
    <submittedName>
        <fullName evidence="2">Uncharacterized protein</fullName>
    </submittedName>
</protein>
<name>A0A3M7RTV8_BRAPC</name>
<reference evidence="2 3" key="1">
    <citation type="journal article" date="2018" name="Sci. Rep.">
        <title>Genomic signatures of local adaptation to the degree of environmental predictability in rotifers.</title>
        <authorList>
            <person name="Franch-Gras L."/>
            <person name="Hahn C."/>
            <person name="Garcia-Roger E.M."/>
            <person name="Carmona M.J."/>
            <person name="Serra M."/>
            <person name="Gomez A."/>
        </authorList>
    </citation>
    <scope>NUCLEOTIDE SEQUENCE [LARGE SCALE GENOMIC DNA]</scope>
    <source>
        <strain evidence="2">HYR1</strain>
    </source>
</reference>
<keyword evidence="1" id="KW-1133">Transmembrane helix</keyword>
<proteinExistence type="predicted"/>
<keyword evidence="1" id="KW-0472">Membrane</keyword>
<dbReference type="EMBL" id="REGN01002677">
    <property type="protein sequence ID" value="RNA26765.1"/>
    <property type="molecule type" value="Genomic_DNA"/>
</dbReference>